<accession>A0A8J8T534</accession>
<keyword evidence="3" id="KW-1185">Reference proteome</keyword>
<gene>
    <name evidence="2" type="ORF">FGO68_gene3027</name>
</gene>
<evidence type="ECO:0000313" key="3">
    <source>
        <dbReference type="Proteomes" id="UP000785679"/>
    </source>
</evidence>
<feature type="region of interest" description="Disordered" evidence="1">
    <location>
        <begin position="69"/>
        <end position="107"/>
    </location>
</feature>
<evidence type="ECO:0000256" key="1">
    <source>
        <dbReference type="SAM" id="MobiDB-lite"/>
    </source>
</evidence>
<dbReference type="EMBL" id="RRYP01004649">
    <property type="protein sequence ID" value="TNV82697.1"/>
    <property type="molecule type" value="Genomic_DNA"/>
</dbReference>
<name>A0A8J8T534_HALGN</name>
<dbReference type="AlphaFoldDB" id="A0A8J8T534"/>
<sequence length="152" mass="18281">MSRHSDNFCDDFQPRETYLVKAWGRRGCSEKWQAQNIIKPISLPIYIINNSLITWSHFLQQQSKSPYQRINLPKMRKRSKRRQHRPLQSCSRQSRSQKSKTLQYQGLKRRKVRHVSFSPISAMVMKTIRDCYKTISWARWVSHQRKSQQYPA</sequence>
<organism evidence="2 3">
    <name type="scientific">Halteria grandinella</name>
    <dbReference type="NCBI Taxonomy" id="5974"/>
    <lineage>
        <taxon>Eukaryota</taxon>
        <taxon>Sar</taxon>
        <taxon>Alveolata</taxon>
        <taxon>Ciliophora</taxon>
        <taxon>Intramacronucleata</taxon>
        <taxon>Spirotrichea</taxon>
        <taxon>Stichotrichia</taxon>
        <taxon>Sporadotrichida</taxon>
        <taxon>Halteriidae</taxon>
        <taxon>Halteria</taxon>
    </lineage>
</organism>
<protein>
    <submittedName>
        <fullName evidence="2">Uncharacterized protein</fullName>
    </submittedName>
</protein>
<feature type="compositionally biased region" description="Low complexity" evidence="1">
    <location>
        <begin position="88"/>
        <end position="100"/>
    </location>
</feature>
<reference evidence="2" key="1">
    <citation type="submission" date="2019-06" db="EMBL/GenBank/DDBJ databases">
        <authorList>
            <person name="Zheng W."/>
        </authorList>
    </citation>
    <scope>NUCLEOTIDE SEQUENCE</scope>
    <source>
        <strain evidence="2">QDHG01</strain>
    </source>
</reference>
<dbReference type="Proteomes" id="UP000785679">
    <property type="component" value="Unassembled WGS sequence"/>
</dbReference>
<feature type="compositionally biased region" description="Basic residues" evidence="1">
    <location>
        <begin position="74"/>
        <end position="85"/>
    </location>
</feature>
<proteinExistence type="predicted"/>
<evidence type="ECO:0000313" key="2">
    <source>
        <dbReference type="EMBL" id="TNV82697.1"/>
    </source>
</evidence>
<comment type="caution">
    <text evidence="2">The sequence shown here is derived from an EMBL/GenBank/DDBJ whole genome shotgun (WGS) entry which is preliminary data.</text>
</comment>